<evidence type="ECO:0000256" key="1">
    <source>
        <dbReference type="ARBA" id="ARBA00022737"/>
    </source>
</evidence>
<name>A0A151ZEH7_TIELA</name>
<dbReference type="Gene3D" id="3.10.580.10">
    <property type="entry name" value="CBS-domain"/>
    <property type="match status" value="2"/>
</dbReference>
<dbReference type="PROSITE" id="PS51371">
    <property type="entry name" value="CBS"/>
    <property type="match status" value="3"/>
</dbReference>
<dbReference type="CDD" id="cd02205">
    <property type="entry name" value="CBS_pair_SF"/>
    <property type="match status" value="3"/>
</dbReference>
<keyword evidence="2 3" id="KW-0129">CBS domain</keyword>
<feature type="domain" description="CBS" evidence="4">
    <location>
        <begin position="10"/>
        <end position="72"/>
    </location>
</feature>
<dbReference type="InterPro" id="IPR050511">
    <property type="entry name" value="AMPK_gamma/SDS23_families"/>
</dbReference>
<organism evidence="5 6">
    <name type="scientific">Tieghemostelium lacteum</name>
    <name type="common">Slime mold</name>
    <name type="synonym">Dictyostelium lacteum</name>
    <dbReference type="NCBI Taxonomy" id="361077"/>
    <lineage>
        <taxon>Eukaryota</taxon>
        <taxon>Amoebozoa</taxon>
        <taxon>Evosea</taxon>
        <taxon>Eumycetozoa</taxon>
        <taxon>Dictyostelia</taxon>
        <taxon>Dictyosteliales</taxon>
        <taxon>Raperosteliaceae</taxon>
        <taxon>Tieghemostelium</taxon>
    </lineage>
</organism>
<dbReference type="STRING" id="361077.A0A151ZEH7"/>
<feature type="domain" description="CBS" evidence="4">
    <location>
        <begin position="107"/>
        <end position="167"/>
    </location>
</feature>
<dbReference type="PANTHER" id="PTHR13780:SF164">
    <property type="entry name" value="CBS DOMAIN-CONTAINING PROTEIN"/>
    <property type="match status" value="1"/>
</dbReference>
<feature type="domain" description="CBS" evidence="4">
    <location>
        <begin position="249"/>
        <end position="308"/>
    </location>
</feature>
<sequence length="315" mass="36132">MINSPGEYWVNKREEMNLITIKEGQTIDEAIELFSKNKILSLPVMEKTGDECIGFIDMNDVLATVITHFTKLYEEKTRENPDQSWVEWRKLNVHDSEFDGIKVETLINKSRSDEYVPVDENGTLYQLIEDVFANGIHRVLVYDENAKMKGLISQSDLFKFFIDNISEIGSDLDIEICTLGIINKNVIKMGYQLPAIHAYYLMILNRLPCIALVNERDEIIGNLSITDLRGLDKQSLKVLGKPAYEFWNINSKKRTFTCAKGTSLKDVITDLQQNKVHRLWITDNQSKCNGVISQHNIMNYLVDKYCPKSSILPAN</sequence>
<dbReference type="InterPro" id="IPR046342">
    <property type="entry name" value="CBS_dom_sf"/>
</dbReference>
<dbReference type="Pfam" id="PF00571">
    <property type="entry name" value="CBS"/>
    <property type="match status" value="3"/>
</dbReference>
<dbReference type="OMA" id="KGHHRIF"/>
<keyword evidence="1" id="KW-0677">Repeat</keyword>
<dbReference type="SMART" id="SM00116">
    <property type="entry name" value="CBS"/>
    <property type="match status" value="3"/>
</dbReference>
<dbReference type="EMBL" id="LODT01000029">
    <property type="protein sequence ID" value="KYQ92294.1"/>
    <property type="molecule type" value="Genomic_DNA"/>
</dbReference>
<accession>A0A151ZEH7</accession>
<protein>
    <recommendedName>
        <fullName evidence="4">CBS domain-containing protein</fullName>
    </recommendedName>
</protein>
<dbReference type="PANTHER" id="PTHR13780">
    <property type="entry name" value="AMP-ACTIVATED PROTEIN KINASE, GAMMA REGULATORY SUBUNIT"/>
    <property type="match status" value="1"/>
</dbReference>
<evidence type="ECO:0000256" key="2">
    <source>
        <dbReference type="ARBA" id="ARBA00023122"/>
    </source>
</evidence>
<evidence type="ECO:0000313" key="5">
    <source>
        <dbReference type="EMBL" id="KYQ92294.1"/>
    </source>
</evidence>
<dbReference type="InterPro" id="IPR000644">
    <property type="entry name" value="CBS_dom"/>
</dbReference>
<evidence type="ECO:0000313" key="6">
    <source>
        <dbReference type="Proteomes" id="UP000076078"/>
    </source>
</evidence>
<gene>
    <name evidence="5" type="ORF">DLAC_06256</name>
</gene>
<dbReference type="Proteomes" id="UP000076078">
    <property type="component" value="Unassembled WGS sequence"/>
</dbReference>
<proteinExistence type="predicted"/>
<dbReference type="SUPFAM" id="SSF54631">
    <property type="entry name" value="CBS-domain pair"/>
    <property type="match status" value="2"/>
</dbReference>
<dbReference type="AlphaFoldDB" id="A0A151ZEH7"/>
<reference evidence="5 6" key="1">
    <citation type="submission" date="2015-12" db="EMBL/GenBank/DDBJ databases">
        <title>Dictyostelia acquired genes for synthesis and detection of signals that induce cell-type specialization by lateral gene transfer from prokaryotes.</title>
        <authorList>
            <person name="Gloeckner G."/>
            <person name="Schaap P."/>
        </authorList>
    </citation>
    <scope>NUCLEOTIDE SEQUENCE [LARGE SCALE GENOMIC DNA]</scope>
    <source>
        <strain evidence="5 6">TK</strain>
    </source>
</reference>
<dbReference type="InParanoid" id="A0A151ZEH7"/>
<keyword evidence="6" id="KW-1185">Reference proteome</keyword>
<evidence type="ECO:0000256" key="3">
    <source>
        <dbReference type="PROSITE-ProRule" id="PRU00703"/>
    </source>
</evidence>
<dbReference type="OrthoDB" id="449052at2759"/>
<evidence type="ECO:0000259" key="4">
    <source>
        <dbReference type="PROSITE" id="PS51371"/>
    </source>
</evidence>
<comment type="caution">
    <text evidence="5">The sequence shown here is derived from an EMBL/GenBank/DDBJ whole genome shotgun (WGS) entry which is preliminary data.</text>
</comment>